<dbReference type="VEuPathDB" id="VectorBase:SSCA008108"/>
<evidence type="ECO:0000313" key="2">
    <source>
        <dbReference type="Proteomes" id="UP000616769"/>
    </source>
</evidence>
<dbReference type="AlphaFoldDB" id="A0A132ACI0"/>
<protein>
    <submittedName>
        <fullName evidence="1">Uncharacterized protein</fullName>
    </submittedName>
</protein>
<comment type="caution">
    <text evidence="1">The sequence shown here is derived from an EMBL/GenBank/DDBJ whole genome shotgun (WGS) entry which is preliminary data.</text>
</comment>
<dbReference type="EMBL" id="JXLN01012636">
    <property type="protein sequence ID" value="KPM08706.1"/>
    <property type="molecule type" value="Genomic_DNA"/>
</dbReference>
<dbReference type="Proteomes" id="UP000616769">
    <property type="component" value="Unassembled WGS sequence"/>
</dbReference>
<organism evidence="1 2">
    <name type="scientific">Sarcoptes scabiei</name>
    <name type="common">Itch mite</name>
    <name type="synonym">Acarus scabiei</name>
    <dbReference type="NCBI Taxonomy" id="52283"/>
    <lineage>
        <taxon>Eukaryota</taxon>
        <taxon>Metazoa</taxon>
        <taxon>Ecdysozoa</taxon>
        <taxon>Arthropoda</taxon>
        <taxon>Chelicerata</taxon>
        <taxon>Arachnida</taxon>
        <taxon>Acari</taxon>
        <taxon>Acariformes</taxon>
        <taxon>Sarcoptiformes</taxon>
        <taxon>Astigmata</taxon>
        <taxon>Psoroptidia</taxon>
        <taxon>Sarcoptoidea</taxon>
        <taxon>Sarcoptidae</taxon>
        <taxon>Sarcoptinae</taxon>
        <taxon>Sarcoptes</taxon>
    </lineage>
</organism>
<sequence>MERKKSGPVEPFPKRYLAKPAWVRQATLAGIECRERLWSLIYREDCTRQSLAGLAVGLGRCAVSPRVLGNSIAPTLIKTATKLRSSTRARSNQGYCNHSIKTDN</sequence>
<name>A0A132ACI0_SARSC</name>
<accession>A0A132ACI0</accession>
<reference evidence="1 2" key="1">
    <citation type="journal article" date="2015" name="Parasit. Vectors">
        <title>Draft genome of the scabies mite.</title>
        <authorList>
            <person name="Rider S.D.Jr."/>
            <person name="Morgan M.S."/>
            <person name="Arlian L.G."/>
        </authorList>
    </citation>
    <scope>NUCLEOTIDE SEQUENCE [LARGE SCALE GENOMIC DNA]</scope>
    <source>
        <strain evidence="1">Arlian Lab</strain>
    </source>
</reference>
<proteinExistence type="predicted"/>
<gene>
    <name evidence="1" type="ORF">QR98_0072300</name>
</gene>
<evidence type="ECO:0000313" key="1">
    <source>
        <dbReference type="EMBL" id="KPM08706.1"/>
    </source>
</evidence>